<evidence type="ECO:0000256" key="2">
    <source>
        <dbReference type="ARBA" id="ARBA00022692"/>
    </source>
</evidence>
<dbReference type="Pfam" id="PF06687">
    <property type="entry name" value="SUR7"/>
    <property type="match status" value="1"/>
</dbReference>
<keyword evidence="3 5" id="KW-1133">Transmembrane helix</keyword>
<proteinExistence type="predicted"/>
<feature type="transmembrane region" description="Helical" evidence="5">
    <location>
        <begin position="151"/>
        <end position="178"/>
    </location>
</feature>
<dbReference type="InterPro" id="IPR051380">
    <property type="entry name" value="pH-response_reg_palI/RIM9"/>
</dbReference>
<name>A0AAD5USC7_9APHY</name>
<evidence type="ECO:0000313" key="6">
    <source>
        <dbReference type="EMBL" id="KAJ3476496.1"/>
    </source>
</evidence>
<accession>A0AAD5USC7</accession>
<dbReference type="EMBL" id="JANAWD010000700">
    <property type="protein sequence ID" value="KAJ3476496.1"/>
    <property type="molecule type" value="Genomic_DNA"/>
</dbReference>
<evidence type="ECO:0000256" key="5">
    <source>
        <dbReference type="SAM" id="Phobius"/>
    </source>
</evidence>
<comment type="caution">
    <text evidence="6">The sequence shown here is derived from an EMBL/GenBank/DDBJ whole genome shotgun (WGS) entry which is preliminary data.</text>
</comment>
<keyword evidence="4 5" id="KW-0472">Membrane</keyword>
<gene>
    <name evidence="6" type="ORF">NLI96_g11118</name>
</gene>
<feature type="transmembrane region" description="Helical" evidence="5">
    <location>
        <begin position="12"/>
        <end position="40"/>
    </location>
</feature>
<evidence type="ECO:0000256" key="4">
    <source>
        <dbReference type="ARBA" id="ARBA00023136"/>
    </source>
</evidence>
<protein>
    <recommendedName>
        <fullName evidence="8">Pali-domain-containing protein</fullName>
    </recommendedName>
</protein>
<evidence type="ECO:0000256" key="1">
    <source>
        <dbReference type="ARBA" id="ARBA00004141"/>
    </source>
</evidence>
<comment type="subcellular location">
    <subcellularLocation>
        <location evidence="1">Membrane</location>
        <topology evidence="1">Multi-pass membrane protein</topology>
    </subcellularLocation>
</comment>
<feature type="transmembrane region" description="Helical" evidence="5">
    <location>
        <begin position="115"/>
        <end position="139"/>
    </location>
</feature>
<dbReference type="PANTHER" id="PTHR28013">
    <property type="entry name" value="PROTEIN DCV1-RELATED"/>
    <property type="match status" value="1"/>
</dbReference>
<evidence type="ECO:0000256" key="3">
    <source>
        <dbReference type="ARBA" id="ARBA00022989"/>
    </source>
</evidence>
<keyword evidence="7" id="KW-1185">Reference proteome</keyword>
<evidence type="ECO:0000313" key="7">
    <source>
        <dbReference type="Proteomes" id="UP001212997"/>
    </source>
</evidence>
<dbReference type="AlphaFoldDB" id="A0AAD5USC7"/>
<dbReference type="GO" id="GO:0005886">
    <property type="term" value="C:plasma membrane"/>
    <property type="evidence" value="ECO:0007669"/>
    <property type="project" value="InterPro"/>
</dbReference>
<dbReference type="PANTHER" id="PTHR28013:SF3">
    <property type="entry name" value="PROTEIN DCV1-RELATED"/>
    <property type="match status" value="1"/>
</dbReference>
<dbReference type="GO" id="GO:0032153">
    <property type="term" value="C:cell division site"/>
    <property type="evidence" value="ECO:0007669"/>
    <property type="project" value="TreeGrafter"/>
</dbReference>
<evidence type="ECO:0008006" key="8">
    <source>
        <dbReference type="Google" id="ProtNLM"/>
    </source>
</evidence>
<dbReference type="GO" id="GO:0035838">
    <property type="term" value="C:growing cell tip"/>
    <property type="evidence" value="ECO:0007669"/>
    <property type="project" value="TreeGrafter"/>
</dbReference>
<dbReference type="InterPro" id="IPR009571">
    <property type="entry name" value="SUR7/Rim9-like_fungi"/>
</dbReference>
<reference evidence="6" key="1">
    <citation type="submission" date="2022-07" db="EMBL/GenBank/DDBJ databases">
        <title>Genome Sequence of Physisporinus lineatus.</title>
        <authorList>
            <person name="Buettner E."/>
        </authorList>
    </citation>
    <scope>NUCLEOTIDE SEQUENCE</scope>
    <source>
        <strain evidence="6">VT162</strain>
    </source>
</reference>
<sequence>MLAAVTPFLPSILAFVAFLLLLLVSLSVPIIKSIFLFTLFASISSSFLDSGVNGSVRFGVWGYCVSAIDVSVVGIGVDHSTNVVCTNVTLGYKLDDTVAAALHVDDIENAISRTITAVLVLHPIACALSFLTLLVLLMIRRNSAALSRPAYLSIVGVAFITALLTTIVFLIDVILVAITRNAVNSDNINVGWGNALDTDYGSRDTRPNDSQGHLSEYP</sequence>
<dbReference type="Proteomes" id="UP001212997">
    <property type="component" value="Unassembled WGS sequence"/>
</dbReference>
<keyword evidence="2 5" id="KW-0812">Transmembrane</keyword>
<organism evidence="6 7">
    <name type="scientific">Meripilus lineatus</name>
    <dbReference type="NCBI Taxonomy" id="2056292"/>
    <lineage>
        <taxon>Eukaryota</taxon>
        <taxon>Fungi</taxon>
        <taxon>Dikarya</taxon>
        <taxon>Basidiomycota</taxon>
        <taxon>Agaricomycotina</taxon>
        <taxon>Agaricomycetes</taxon>
        <taxon>Polyporales</taxon>
        <taxon>Meripilaceae</taxon>
        <taxon>Meripilus</taxon>
    </lineage>
</organism>